<keyword evidence="1" id="KW-0732">Signal</keyword>
<accession>A0ABY2DQD5</accession>
<name>A0ABY2DQD5_9FLAO</name>
<reference evidence="2 3" key="1">
    <citation type="submission" date="2019-03" db="EMBL/GenBank/DDBJ databases">
        <title>Novel species of Flavobacterium.</title>
        <authorList>
            <person name="Liu Q."/>
            <person name="Xin Y.-H."/>
        </authorList>
    </citation>
    <scope>NUCLEOTIDE SEQUENCE [LARGE SCALE GENOMIC DNA]</scope>
    <source>
        <strain evidence="2 3">LB2P22</strain>
    </source>
</reference>
<feature type="chain" id="PRO_5045817336" evidence="1">
    <location>
        <begin position="20"/>
        <end position="147"/>
    </location>
</feature>
<dbReference type="EMBL" id="SMLH01000005">
    <property type="protein sequence ID" value="TDE28737.1"/>
    <property type="molecule type" value="Genomic_DNA"/>
</dbReference>
<evidence type="ECO:0000256" key="1">
    <source>
        <dbReference type="SAM" id="SignalP"/>
    </source>
</evidence>
<dbReference type="Proteomes" id="UP000294685">
    <property type="component" value="Unassembled WGS sequence"/>
</dbReference>
<evidence type="ECO:0000313" key="2">
    <source>
        <dbReference type="EMBL" id="TDE28737.1"/>
    </source>
</evidence>
<comment type="caution">
    <text evidence="2">The sequence shown here is derived from an EMBL/GenBank/DDBJ whole genome shotgun (WGS) entry which is preliminary data.</text>
</comment>
<proteinExistence type="predicted"/>
<evidence type="ECO:0000313" key="3">
    <source>
        <dbReference type="Proteomes" id="UP000294685"/>
    </source>
</evidence>
<keyword evidence="3" id="KW-1185">Reference proteome</keyword>
<sequence length="147" mass="17099">MKTIQILCILILFTLSSEAQSYKSNLIKTIDTINVMLQQDRNTSFTHQDYALFYPTKINANLQGDVFCIESSTWLGPKENGFIFNLLKVQSFVIKEDEIKALDQNQETIVTIFLGSPEERQALRKELYKLQFICRLYSEQNPKFKCD</sequence>
<feature type="signal peptide" evidence="1">
    <location>
        <begin position="1"/>
        <end position="19"/>
    </location>
</feature>
<dbReference type="RefSeq" id="WP_132071189.1">
    <property type="nucleotide sequence ID" value="NZ_SMLH01000005.1"/>
</dbReference>
<protein>
    <submittedName>
        <fullName evidence="2">Uncharacterized protein</fullName>
    </submittedName>
</protein>
<gene>
    <name evidence="2" type="ORF">E0I61_10095</name>
</gene>
<organism evidence="2 3">
    <name type="scientific">Flavobacterium ranwuense</name>
    <dbReference type="NCBI Taxonomy" id="2541725"/>
    <lineage>
        <taxon>Bacteria</taxon>
        <taxon>Pseudomonadati</taxon>
        <taxon>Bacteroidota</taxon>
        <taxon>Flavobacteriia</taxon>
        <taxon>Flavobacteriales</taxon>
        <taxon>Flavobacteriaceae</taxon>
        <taxon>Flavobacterium</taxon>
    </lineage>
</organism>